<dbReference type="Gene3D" id="3.40.50.300">
    <property type="entry name" value="P-loop containing nucleotide triphosphate hydrolases"/>
    <property type="match status" value="1"/>
</dbReference>
<dbReference type="PROSITE" id="PS00622">
    <property type="entry name" value="HTH_LUXR_1"/>
    <property type="match status" value="1"/>
</dbReference>
<dbReference type="Gene3D" id="1.10.10.10">
    <property type="entry name" value="Winged helix-like DNA-binding domain superfamily/Winged helix DNA-binding domain"/>
    <property type="match status" value="1"/>
</dbReference>
<dbReference type="PRINTS" id="PR00038">
    <property type="entry name" value="HTHLUXR"/>
</dbReference>
<dbReference type="SMART" id="SM00421">
    <property type="entry name" value="HTH_LUXR"/>
    <property type="match status" value="1"/>
</dbReference>
<dbReference type="InterPro" id="IPR011990">
    <property type="entry name" value="TPR-like_helical_dom_sf"/>
</dbReference>
<dbReference type="SUPFAM" id="SSF46894">
    <property type="entry name" value="C-terminal effector domain of the bipartite response regulators"/>
    <property type="match status" value="1"/>
</dbReference>
<name>A0ABQ4A840_9ACTN</name>
<evidence type="ECO:0000259" key="3">
    <source>
        <dbReference type="PROSITE" id="PS50043"/>
    </source>
</evidence>
<accession>A0ABQ4A840</accession>
<dbReference type="RefSeq" id="WP_203843706.1">
    <property type="nucleotide sequence ID" value="NZ_BAAATV010000045.1"/>
</dbReference>
<reference evidence="4 5" key="1">
    <citation type="submission" date="2021-01" db="EMBL/GenBank/DDBJ databases">
        <title>Whole genome shotgun sequence of Actinoplanes humidus NBRC 14915.</title>
        <authorList>
            <person name="Komaki H."/>
            <person name="Tamura T."/>
        </authorList>
    </citation>
    <scope>NUCLEOTIDE SEQUENCE [LARGE SCALE GENOMIC DNA]</scope>
    <source>
        <strain evidence="4 5">NBRC 14915</strain>
    </source>
</reference>
<dbReference type="CDD" id="cd00267">
    <property type="entry name" value="ABC_ATPase"/>
    <property type="match status" value="1"/>
</dbReference>
<keyword evidence="1" id="KW-0547">Nucleotide-binding</keyword>
<evidence type="ECO:0000313" key="4">
    <source>
        <dbReference type="EMBL" id="GIE26813.1"/>
    </source>
</evidence>
<keyword evidence="2" id="KW-0067">ATP-binding</keyword>
<dbReference type="PROSITE" id="PS50043">
    <property type="entry name" value="HTH_LUXR_2"/>
    <property type="match status" value="1"/>
</dbReference>
<dbReference type="Proteomes" id="UP000603200">
    <property type="component" value="Unassembled WGS sequence"/>
</dbReference>
<dbReference type="InterPro" id="IPR027417">
    <property type="entry name" value="P-loop_NTPase"/>
</dbReference>
<protein>
    <submittedName>
        <fullName evidence="4">LuxR family transcriptional regulator</fullName>
    </submittedName>
</protein>
<dbReference type="CDD" id="cd06170">
    <property type="entry name" value="LuxR_C_like"/>
    <property type="match status" value="1"/>
</dbReference>
<dbReference type="InterPro" id="IPR036388">
    <property type="entry name" value="WH-like_DNA-bd_sf"/>
</dbReference>
<evidence type="ECO:0000313" key="5">
    <source>
        <dbReference type="Proteomes" id="UP000603200"/>
    </source>
</evidence>
<dbReference type="SUPFAM" id="SSF52540">
    <property type="entry name" value="P-loop containing nucleoside triphosphate hydrolases"/>
    <property type="match status" value="1"/>
</dbReference>
<gene>
    <name evidence="4" type="ORF">Ahu01nite_099150</name>
</gene>
<dbReference type="InterPro" id="IPR041664">
    <property type="entry name" value="AAA_16"/>
</dbReference>
<evidence type="ECO:0000256" key="2">
    <source>
        <dbReference type="ARBA" id="ARBA00022840"/>
    </source>
</evidence>
<evidence type="ECO:0000256" key="1">
    <source>
        <dbReference type="ARBA" id="ARBA00022741"/>
    </source>
</evidence>
<dbReference type="PANTHER" id="PTHR16305">
    <property type="entry name" value="TESTICULAR SOLUBLE ADENYLYL CYCLASE"/>
    <property type="match status" value="1"/>
</dbReference>
<organism evidence="4 5">
    <name type="scientific">Winogradskya humida</name>
    <dbReference type="NCBI Taxonomy" id="113566"/>
    <lineage>
        <taxon>Bacteria</taxon>
        <taxon>Bacillati</taxon>
        <taxon>Actinomycetota</taxon>
        <taxon>Actinomycetes</taxon>
        <taxon>Micromonosporales</taxon>
        <taxon>Micromonosporaceae</taxon>
        <taxon>Winogradskya</taxon>
    </lineage>
</organism>
<dbReference type="Gene3D" id="1.25.40.10">
    <property type="entry name" value="Tetratricopeptide repeat domain"/>
    <property type="match status" value="1"/>
</dbReference>
<dbReference type="PANTHER" id="PTHR16305:SF35">
    <property type="entry name" value="TRANSCRIPTIONAL ACTIVATOR DOMAIN"/>
    <property type="match status" value="1"/>
</dbReference>
<sequence>MTALTLVGRAAEIESVRAFLQRAARDGGAYLISGAAGVGKTVLLDAAAGLAKDAGALVLRAAGVQFEVDVSYSSLHQLLTPLLDELGELQPNYREALAVALGIGSGPPPPRLVLLNAVLTLLTRAASGRTVLLVVDDLPWLDRASAVLLSSVARRLGGTAIGLLGASRSATEGFFEPTGLPEVELHPLDENAAAELLATRFPALVPGVRRRLLQESQGNPLALMQLPATLTPRQRQSASALPAVLPLTGRLQTLFTERIADLPAATRAMLLRAVLDGTGDLRLVSDDGTASDDLAPAEAAHLITREAAVSRVTFRHPLIRSAVVESATGEQRREAHRELAARLLAQPDRRVWHLAEAATGADEAVATLLEQAAHRTLHRGDSTGAVTALTRAAALSPAQQDQSRRLAEAAYLGAHTTGEMLNASELLQQARRLDPASGSPHAAMAATYILINGDGDLNTAYRLLLGAIESGTHGWDAADAGLTDALNALLLICYWLGRSDLWPPFYAALDRLTPAVPELLFLQSRIFPDPARTSAAMRARFVELLKAVDSEQEPSRITRINTTAAYLDLLGATRDSAWRLVHDGRSGGAVRSSVGGLMYLCIDDFFSGRWDECEELAEEGLARCRANGYGFHAWYSLYILALLAAVRGDGHASRERSDEHIRVTEARSAPGAAQWAQHPRVLAAIAQENYEEAYQQAVALSPAGTFASYVPHALWVSFDLVEAAVRTGRFDEADAHVAAMHRTDLFAVSPRLQLLKAGANAVADRGESALSAFEAALATPGAGQWPLDLARLRLLYGERLRRARRNASARTQLNEALEIFSRLGATPWADRTRRELRAAGEGQLRTTDDTLTAQELEIARLAAAGLTNRQIGERLFLSHRTVGAHLYRVYPKLGITTRTALHAALPEL</sequence>
<dbReference type="Pfam" id="PF00196">
    <property type="entry name" value="GerE"/>
    <property type="match status" value="1"/>
</dbReference>
<dbReference type="InterPro" id="IPR000792">
    <property type="entry name" value="Tscrpt_reg_LuxR_C"/>
</dbReference>
<dbReference type="InterPro" id="IPR016032">
    <property type="entry name" value="Sig_transdc_resp-reg_C-effctor"/>
</dbReference>
<dbReference type="Pfam" id="PF13191">
    <property type="entry name" value="AAA_16"/>
    <property type="match status" value="1"/>
</dbReference>
<feature type="domain" description="HTH luxR-type" evidence="3">
    <location>
        <begin position="844"/>
        <end position="908"/>
    </location>
</feature>
<proteinExistence type="predicted"/>
<dbReference type="EMBL" id="BOMN01000153">
    <property type="protein sequence ID" value="GIE26813.1"/>
    <property type="molecule type" value="Genomic_DNA"/>
</dbReference>
<keyword evidence="5" id="KW-1185">Reference proteome</keyword>
<comment type="caution">
    <text evidence="4">The sequence shown here is derived from an EMBL/GenBank/DDBJ whole genome shotgun (WGS) entry which is preliminary data.</text>
</comment>